<feature type="disulfide bond" evidence="5">
    <location>
        <begin position="173"/>
        <end position="183"/>
    </location>
</feature>
<accession>A0A8J4X8K6</accession>
<feature type="region of interest" description="Disordered" evidence="6">
    <location>
        <begin position="382"/>
        <end position="574"/>
    </location>
</feature>
<dbReference type="Pfam" id="PF00530">
    <property type="entry name" value="SRCR"/>
    <property type="match status" value="1"/>
</dbReference>
<sequence>MGSEGGPHTPSFLENCSGPLLALLDGRWVNVILTLQSKETKKNMAQLCNGIGCGGDFAKNGTAFRNTCLSNCTIINSNLYNCTETEPGSCSSVTQLVCAKQAVRLIGGSDRCAGRVELFAPEGWGSVCGDGWNEKGGHVVCAQLGCGTASLAVGKAGMFDLGSGPIYISKLNCSGTESNLWQCPIELDKGRNLCGHKEDAVVVCSESSFILTTTMNTLMPNFTNGTTETVTEIAAEDSRSGISPPIIGCIVLSIALLLLLFSNAAQCAFYKIQNGGTEARRASQASQRDNSDTSSDSDYERYHIPEPPPSTAVNNHNTLRVGDCNQEQGSIFEERSAVQCHAHDSDSTSSGECYERIETENLLNPDVNQFYPGQCIQMTPLQNISKPAKTEDSFDSDSTSSGECYENTEVNVEPCLQTREGDQLLPGQPPLSHPKPQMAGNSSVSQPHSPVQDVTQFSPEHHVQMTPFHNGCKPAQIDSADSFDSDSTSSGECYENIETNPELCLQPLEGDPSLPEQPPLSQPKPQLAGNSSVSQPYSPHQDDESTSSEDAYENVAEIEDTGSSDNDYDDVANW</sequence>
<feature type="domain" description="SRCR" evidence="7">
    <location>
        <begin position="1"/>
        <end position="99"/>
    </location>
</feature>
<evidence type="ECO:0000256" key="5">
    <source>
        <dbReference type="PROSITE-ProRule" id="PRU00196"/>
    </source>
</evidence>
<dbReference type="InterPro" id="IPR001190">
    <property type="entry name" value="SRCR"/>
</dbReference>
<dbReference type="PANTHER" id="PTHR48071:SF26">
    <property type="entry name" value="ANTIGEN WC1.1-LIKE"/>
    <property type="match status" value="1"/>
</dbReference>
<dbReference type="AlphaFoldDB" id="A0A8J4X8K6"/>
<comment type="caution">
    <text evidence="5">Lacks conserved residue(s) required for the propagation of feature annotation.</text>
</comment>
<keyword evidence="4" id="KW-0325">Glycoprotein</keyword>
<dbReference type="Gene3D" id="3.10.250.10">
    <property type="entry name" value="SRCR-like domain"/>
    <property type="match status" value="1"/>
</dbReference>
<dbReference type="Proteomes" id="UP000727407">
    <property type="component" value="Unassembled WGS sequence"/>
</dbReference>
<evidence type="ECO:0000256" key="3">
    <source>
        <dbReference type="ARBA" id="ARBA00023157"/>
    </source>
</evidence>
<keyword evidence="2" id="KW-0677">Repeat</keyword>
<dbReference type="PROSITE" id="PS50287">
    <property type="entry name" value="SRCR_2"/>
    <property type="match status" value="2"/>
</dbReference>
<gene>
    <name evidence="8" type="ORF">DAT39_004557</name>
</gene>
<comment type="caution">
    <text evidence="8">The sequence shown here is derived from an EMBL/GenBank/DDBJ whole genome shotgun (WGS) entry which is preliminary data.</text>
</comment>
<dbReference type="PRINTS" id="PR00258">
    <property type="entry name" value="SPERACTRCPTR"/>
</dbReference>
<dbReference type="PANTHER" id="PTHR48071">
    <property type="entry name" value="SRCR DOMAIN-CONTAINING PROTEIN"/>
    <property type="match status" value="1"/>
</dbReference>
<dbReference type="InterPro" id="IPR036772">
    <property type="entry name" value="SRCR-like_dom_sf"/>
</dbReference>
<evidence type="ECO:0000256" key="2">
    <source>
        <dbReference type="ARBA" id="ARBA00022737"/>
    </source>
</evidence>
<feature type="compositionally biased region" description="Polar residues" evidence="6">
    <location>
        <begin position="528"/>
        <end position="538"/>
    </location>
</feature>
<feature type="domain" description="SRCR" evidence="7">
    <location>
        <begin position="103"/>
        <end position="205"/>
    </location>
</feature>
<dbReference type="EMBL" id="QNUK01000040">
    <property type="protein sequence ID" value="KAF5905701.1"/>
    <property type="molecule type" value="Genomic_DNA"/>
</dbReference>
<protein>
    <submittedName>
        <fullName evidence="8">T-cell differentiation antigen CD6-like isoform X2</fullName>
    </submittedName>
</protein>
<feature type="compositionally biased region" description="Polar residues" evidence="6">
    <location>
        <begin position="283"/>
        <end position="296"/>
    </location>
</feature>
<organism evidence="8 9">
    <name type="scientific">Clarias magur</name>
    <name type="common">Asian catfish</name>
    <name type="synonym">Macropteronotus magur</name>
    <dbReference type="NCBI Taxonomy" id="1594786"/>
    <lineage>
        <taxon>Eukaryota</taxon>
        <taxon>Metazoa</taxon>
        <taxon>Chordata</taxon>
        <taxon>Craniata</taxon>
        <taxon>Vertebrata</taxon>
        <taxon>Euteleostomi</taxon>
        <taxon>Actinopterygii</taxon>
        <taxon>Neopterygii</taxon>
        <taxon>Teleostei</taxon>
        <taxon>Ostariophysi</taxon>
        <taxon>Siluriformes</taxon>
        <taxon>Clariidae</taxon>
        <taxon>Clarias</taxon>
    </lineage>
</organism>
<dbReference type="SUPFAM" id="SSF56487">
    <property type="entry name" value="SRCR-like"/>
    <property type="match status" value="1"/>
</dbReference>
<evidence type="ECO:0000313" key="9">
    <source>
        <dbReference type="Proteomes" id="UP000727407"/>
    </source>
</evidence>
<proteinExistence type="predicted"/>
<dbReference type="PROSITE" id="PS00420">
    <property type="entry name" value="SRCR_1"/>
    <property type="match status" value="1"/>
</dbReference>
<feature type="compositionally biased region" description="Low complexity" evidence="6">
    <location>
        <begin position="478"/>
        <end position="490"/>
    </location>
</feature>
<feature type="compositionally biased region" description="Polar residues" evidence="6">
    <location>
        <begin position="439"/>
        <end position="458"/>
    </location>
</feature>
<evidence type="ECO:0000256" key="4">
    <source>
        <dbReference type="ARBA" id="ARBA00023180"/>
    </source>
</evidence>
<evidence type="ECO:0000313" key="8">
    <source>
        <dbReference type="EMBL" id="KAF5905701.1"/>
    </source>
</evidence>
<dbReference type="OrthoDB" id="536948at2759"/>
<feature type="region of interest" description="Disordered" evidence="6">
    <location>
        <begin position="278"/>
        <end position="317"/>
    </location>
</feature>
<evidence type="ECO:0000259" key="7">
    <source>
        <dbReference type="PROSITE" id="PS50287"/>
    </source>
</evidence>
<reference evidence="8" key="1">
    <citation type="submission" date="2020-07" db="EMBL/GenBank/DDBJ databases">
        <title>Clarias magur genome sequencing, assembly and annotation.</title>
        <authorList>
            <person name="Kushwaha B."/>
            <person name="Kumar R."/>
            <person name="Das P."/>
            <person name="Joshi C.G."/>
            <person name="Kumar D."/>
            <person name="Nagpure N.S."/>
            <person name="Pandey M."/>
            <person name="Agarwal S."/>
            <person name="Srivastava S."/>
            <person name="Singh M."/>
            <person name="Sahoo L."/>
            <person name="Jayasankar P."/>
            <person name="Meher P.K."/>
            <person name="Koringa P.G."/>
            <person name="Iquebal M.A."/>
            <person name="Das S.P."/>
            <person name="Bit A."/>
            <person name="Patnaik S."/>
            <person name="Patel N."/>
            <person name="Shah T.M."/>
            <person name="Hinsu A."/>
            <person name="Jena J.K."/>
        </authorList>
    </citation>
    <scope>NUCLEOTIDE SEQUENCE</scope>
    <source>
        <strain evidence="8">CIFAMagur01</strain>
        <tissue evidence="8">Testis</tissue>
    </source>
</reference>
<evidence type="ECO:0000256" key="6">
    <source>
        <dbReference type="SAM" id="MobiDB-lite"/>
    </source>
</evidence>
<keyword evidence="9" id="KW-1185">Reference proteome</keyword>
<feature type="disulfide bond" evidence="5">
    <location>
        <begin position="72"/>
        <end position="82"/>
    </location>
</feature>
<dbReference type="FunFam" id="3.10.250.10:FF:000010">
    <property type="entry name" value="T-cell differentiation antigen CD6"/>
    <property type="match status" value="1"/>
</dbReference>
<dbReference type="GO" id="GO:0016020">
    <property type="term" value="C:membrane"/>
    <property type="evidence" value="ECO:0007669"/>
    <property type="project" value="InterPro"/>
</dbReference>
<dbReference type="SMART" id="SM00202">
    <property type="entry name" value="SR"/>
    <property type="match status" value="1"/>
</dbReference>
<name>A0A8J4X8K6_CLAMG</name>
<keyword evidence="1" id="KW-0732">Signal</keyword>
<keyword evidence="3 5" id="KW-1015">Disulfide bond</keyword>
<feature type="compositionally biased region" description="Acidic residues" evidence="6">
    <location>
        <begin position="544"/>
        <end position="574"/>
    </location>
</feature>
<evidence type="ECO:0000256" key="1">
    <source>
        <dbReference type="ARBA" id="ARBA00022729"/>
    </source>
</evidence>